<protein>
    <submittedName>
        <fullName evidence="2">DNA polymerase subunit beta</fullName>
    </submittedName>
</protein>
<keyword evidence="4" id="KW-1185">Reference proteome</keyword>
<dbReference type="EMBL" id="MLQS01000030">
    <property type="protein sequence ID" value="OIJ18065.1"/>
    <property type="molecule type" value="Genomic_DNA"/>
</dbReference>
<dbReference type="EMBL" id="MLQS01000017">
    <property type="protein sequence ID" value="OIJ19544.1"/>
    <property type="molecule type" value="Genomic_DNA"/>
</dbReference>
<dbReference type="Proteomes" id="UP000180057">
    <property type="component" value="Unassembled WGS sequence"/>
</dbReference>
<reference evidence="2 4" key="1">
    <citation type="submission" date="2016-10" db="EMBL/GenBank/DDBJ databases">
        <title>Draft genome sequences of four alkaliphilic bacteria belonging to the Anaerobacillus genus.</title>
        <authorList>
            <person name="Bassil N.M."/>
            <person name="Lloyd J.R."/>
        </authorList>
    </citation>
    <scope>NUCLEOTIDE SEQUENCE [LARGE SCALE GENOMIC DNA]</scope>
    <source>
        <strain evidence="2 4">DSM 22531</strain>
    </source>
</reference>
<dbReference type="Pfam" id="PF18765">
    <property type="entry name" value="Polbeta"/>
    <property type="match status" value="1"/>
</dbReference>
<organism evidence="2 4">
    <name type="scientific">Anaerobacillus alkalidiazotrophicus</name>
    <dbReference type="NCBI Taxonomy" id="472963"/>
    <lineage>
        <taxon>Bacteria</taxon>
        <taxon>Bacillati</taxon>
        <taxon>Bacillota</taxon>
        <taxon>Bacilli</taxon>
        <taxon>Bacillales</taxon>
        <taxon>Bacillaceae</taxon>
        <taxon>Anaerobacillus</taxon>
    </lineage>
</organism>
<evidence type="ECO:0000259" key="1">
    <source>
        <dbReference type="Pfam" id="PF18765"/>
    </source>
</evidence>
<feature type="domain" description="Polymerase beta nucleotidyltransferase" evidence="1">
    <location>
        <begin position="20"/>
        <end position="109"/>
    </location>
</feature>
<dbReference type="NCBIfam" id="NF047752">
    <property type="entry name" value="MntA_antitoxin"/>
    <property type="match status" value="1"/>
</dbReference>
<dbReference type="Gene3D" id="3.30.460.10">
    <property type="entry name" value="Beta Polymerase, domain 2"/>
    <property type="match status" value="1"/>
</dbReference>
<evidence type="ECO:0000313" key="2">
    <source>
        <dbReference type="EMBL" id="OIJ18065.1"/>
    </source>
</evidence>
<dbReference type="OrthoDB" id="9816197at2"/>
<dbReference type="InterPro" id="IPR043519">
    <property type="entry name" value="NT_sf"/>
</dbReference>
<name>A0A1S2M365_9BACI</name>
<evidence type="ECO:0000313" key="3">
    <source>
        <dbReference type="EMBL" id="OIJ19544.1"/>
    </source>
</evidence>
<dbReference type="PANTHER" id="PTHR43852">
    <property type="entry name" value="NUCLEOTIDYLTRANSFERASE"/>
    <property type="match status" value="1"/>
</dbReference>
<dbReference type="SUPFAM" id="SSF81301">
    <property type="entry name" value="Nucleotidyltransferase"/>
    <property type="match status" value="1"/>
</dbReference>
<dbReference type="STRING" id="472963.BKP45_10715"/>
<dbReference type="InterPro" id="IPR052930">
    <property type="entry name" value="TA_antitoxin_MntA"/>
</dbReference>
<evidence type="ECO:0000313" key="4">
    <source>
        <dbReference type="Proteomes" id="UP000180057"/>
    </source>
</evidence>
<sequence>MIYYKNLEVFKVYKDKQKIIIEHLVENLSPFFIILFGSTVKGTANKHSDFDVAFLNNQKIDSYHLFMISQELASKLNRDVDLIDLNQASTVFQAQVIYTGKVIYCSDEQKKAEFELKALKMYTKLNEERLPILKRIDESGSIYEK</sequence>
<dbReference type="AlphaFoldDB" id="A0A1S2M365"/>
<comment type="caution">
    <text evidence="2">The sequence shown here is derived from an EMBL/GenBank/DDBJ whole genome shotgun (WGS) entry which is preliminary data.</text>
</comment>
<dbReference type="PANTHER" id="PTHR43852:SF2">
    <property type="entry name" value="PROTEIN ADENYLYLTRANSFERASE MNTA"/>
    <property type="match status" value="1"/>
</dbReference>
<accession>A0A1S2M365</accession>
<gene>
    <name evidence="3" type="ORF">BKP45_10715</name>
    <name evidence="2" type="ORF">BKP45_16430</name>
</gene>
<dbReference type="CDD" id="cd05403">
    <property type="entry name" value="NT_KNTase_like"/>
    <property type="match status" value="1"/>
</dbReference>
<dbReference type="InterPro" id="IPR041633">
    <property type="entry name" value="Polbeta"/>
</dbReference>
<proteinExistence type="predicted"/>